<evidence type="ECO:0000313" key="1">
    <source>
        <dbReference type="EMBL" id="SMP77880.1"/>
    </source>
</evidence>
<accession>A0ABY1QQ42</accession>
<protein>
    <submittedName>
        <fullName evidence="1">Uncharacterized protein</fullName>
    </submittedName>
</protein>
<gene>
    <name evidence="1" type="ORF">SAMN06265222_1248</name>
</gene>
<dbReference type="EMBL" id="FXUG01000024">
    <property type="protein sequence ID" value="SMP77880.1"/>
    <property type="molecule type" value="Genomic_DNA"/>
</dbReference>
<evidence type="ECO:0000313" key="2">
    <source>
        <dbReference type="Proteomes" id="UP001158067"/>
    </source>
</evidence>
<reference evidence="1 2" key="1">
    <citation type="submission" date="2017-05" db="EMBL/GenBank/DDBJ databases">
        <authorList>
            <person name="Varghese N."/>
            <person name="Submissions S."/>
        </authorList>
    </citation>
    <scope>NUCLEOTIDE SEQUENCE [LARGE SCALE GENOMIC DNA]</scope>
    <source>
        <strain evidence="1 2">DSM 25457</strain>
    </source>
</reference>
<proteinExistence type="predicted"/>
<comment type="caution">
    <text evidence="1">The sequence shown here is derived from an EMBL/GenBank/DDBJ whole genome shotgun (WGS) entry which is preliminary data.</text>
</comment>
<sequence>MAGFSKLLRCYRDRKGLLTDLVVEAEQAWIALSFVVPDVVFDQLYRGDDWATIESWMRRVPILYWDWPGSEIREIYDTEKARWIEGSYGDDWQVVFDVIGAVAVVHRTFHEWSHGSASTDHAFLHHDNSLSRLYELEQVLFQVYSETPVDRHTGERTVARRMSPR</sequence>
<organism evidence="1 2">
    <name type="scientific">Neorhodopirellula lusitana</name>
    <dbReference type="NCBI Taxonomy" id="445327"/>
    <lineage>
        <taxon>Bacteria</taxon>
        <taxon>Pseudomonadati</taxon>
        <taxon>Planctomycetota</taxon>
        <taxon>Planctomycetia</taxon>
        <taxon>Pirellulales</taxon>
        <taxon>Pirellulaceae</taxon>
        <taxon>Neorhodopirellula</taxon>
    </lineage>
</organism>
<dbReference type="Proteomes" id="UP001158067">
    <property type="component" value="Unassembled WGS sequence"/>
</dbReference>
<name>A0ABY1QQ42_9BACT</name>
<keyword evidence="2" id="KW-1185">Reference proteome</keyword>